<organism evidence="1 2">
    <name type="scientific">Portunus trituberculatus</name>
    <name type="common">Swimming crab</name>
    <name type="synonym">Neptunus trituberculatus</name>
    <dbReference type="NCBI Taxonomy" id="210409"/>
    <lineage>
        <taxon>Eukaryota</taxon>
        <taxon>Metazoa</taxon>
        <taxon>Ecdysozoa</taxon>
        <taxon>Arthropoda</taxon>
        <taxon>Crustacea</taxon>
        <taxon>Multicrustacea</taxon>
        <taxon>Malacostraca</taxon>
        <taxon>Eumalacostraca</taxon>
        <taxon>Eucarida</taxon>
        <taxon>Decapoda</taxon>
        <taxon>Pleocyemata</taxon>
        <taxon>Brachyura</taxon>
        <taxon>Eubrachyura</taxon>
        <taxon>Portunoidea</taxon>
        <taxon>Portunidae</taxon>
        <taxon>Portuninae</taxon>
        <taxon>Portunus</taxon>
    </lineage>
</organism>
<evidence type="ECO:0000313" key="1">
    <source>
        <dbReference type="EMBL" id="MPC71673.1"/>
    </source>
</evidence>
<name>A0A5B7HNI6_PORTR</name>
<dbReference type="Proteomes" id="UP000324222">
    <property type="component" value="Unassembled WGS sequence"/>
</dbReference>
<dbReference type="EMBL" id="VSRR010033348">
    <property type="protein sequence ID" value="MPC71673.1"/>
    <property type="molecule type" value="Genomic_DNA"/>
</dbReference>
<reference evidence="1 2" key="1">
    <citation type="submission" date="2019-05" db="EMBL/GenBank/DDBJ databases">
        <title>Another draft genome of Portunus trituberculatus and its Hox gene families provides insights of decapod evolution.</title>
        <authorList>
            <person name="Jeong J.-H."/>
            <person name="Song I."/>
            <person name="Kim S."/>
            <person name="Choi T."/>
            <person name="Kim D."/>
            <person name="Ryu S."/>
            <person name="Kim W."/>
        </authorList>
    </citation>
    <scope>NUCLEOTIDE SEQUENCE [LARGE SCALE GENOMIC DNA]</scope>
    <source>
        <tissue evidence="1">Muscle</tissue>
    </source>
</reference>
<sequence length="66" mass="7139">MWYKGSYSETLRSLTTTILKGLRAGLMIALLRSCMGITVKAVAHRSALHEVSASDTDSTLNTIPSL</sequence>
<gene>
    <name evidence="1" type="ORF">E2C01_065958</name>
</gene>
<evidence type="ECO:0000313" key="2">
    <source>
        <dbReference type="Proteomes" id="UP000324222"/>
    </source>
</evidence>
<protein>
    <submittedName>
        <fullName evidence="1">Uncharacterized protein</fullName>
    </submittedName>
</protein>
<keyword evidence="2" id="KW-1185">Reference proteome</keyword>
<accession>A0A5B7HNI6</accession>
<dbReference type="AlphaFoldDB" id="A0A5B7HNI6"/>
<proteinExistence type="predicted"/>
<comment type="caution">
    <text evidence="1">The sequence shown here is derived from an EMBL/GenBank/DDBJ whole genome shotgun (WGS) entry which is preliminary data.</text>
</comment>